<protein>
    <recommendedName>
        <fullName evidence="5">Coiled-coil domain-containing protein 186</fullName>
    </recommendedName>
</protein>
<dbReference type="EnsemblMetazoa" id="XM_021348195.2">
    <property type="protein sequence ID" value="XP_021203870.1"/>
    <property type="gene ID" value="LOC101744222"/>
</dbReference>
<evidence type="ECO:0000313" key="3">
    <source>
        <dbReference type="EnsemblMetazoa" id="XP_021203870.1"/>
    </source>
</evidence>
<dbReference type="PANTHER" id="PTHR18911">
    <property type="entry name" value="CTCL TUMOR ANTIGEN HD-CL-01"/>
    <property type="match status" value="1"/>
</dbReference>
<reference evidence="3" key="2">
    <citation type="submission" date="2022-06" db="UniProtKB">
        <authorList>
            <consortium name="EnsemblMetazoa"/>
        </authorList>
    </citation>
    <scope>IDENTIFICATION</scope>
    <source>
        <strain evidence="3">p50T (Dazao)</strain>
    </source>
</reference>
<gene>
    <name evidence="3" type="primary">101744222</name>
</gene>
<organism evidence="3 4">
    <name type="scientific">Bombyx mori</name>
    <name type="common">Silk moth</name>
    <dbReference type="NCBI Taxonomy" id="7091"/>
    <lineage>
        <taxon>Eukaryota</taxon>
        <taxon>Metazoa</taxon>
        <taxon>Ecdysozoa</taxon>
        <taxon>Arthropoda</taxon>
        <taxon>Hexapoda</taxon>
        <taxon>Insecta</taxon>
        <taxon>Pterygota</taxon>
        <taxon>Neoptera</taxon>
        <taxon>Endopterygota</taxon>
        <taxon>Lepidoptera</taxon>
        <taxon>Glossata</taxon>
        <taxon>Ditrysia</taxon>
        <taxon>Bombycoidea</taxon>
        <taxon>Bombycidae</taxon>
        <taxon>Bombycinae</taxon>
        <taxon>Bombyx</taxon>
    </lineage>
</organism>
<keyword evidence="1" id="KW-0175">Coiled coil</keyword>
<dbReference type="GO" id="GO:0005802">
    <property type="term" value="C:trans-Golgi network"/>
    <property type="evidence" value="ECO:0007669"/>
    <property type="project" value="TreeGrafter"/>
</dbReference>
<feature type="compositionally biased region" description="Low complexity" evidence="2">
    <location>
        <begin position="137"/>
        <end position="147"/>
    </location>
</feature>
<dbReference type="AlphaFoldDB" id="A0A8R2DKD7"/>
<keyword evidence="4" id="KW-1185">Reference proteome</keyword>
<name>A0A8R2DKD7_BOMMO</name>
<dbReference type="Proteomes" id="UP000005204">
    <property type="component" value="Unassembled WGS sequence"/>
</dbReference>
<dbReference type="GO" id="GO:0099518">
    <property type="term" value="P:vesicle cytoskeletal trafficking"/>
    <property type="evidence" value="ECO:0007669"/>
    <property type="project" value="TreeGrafter"/>
</dbReference>
<reference evidence="4" key="1">
    <citation type="journal article" date="2008" name="Insect Biochem. Mol. Biol.">
        <title>The genome of a lepidopteran model insect, the silkworm Bombyx mori.</title>
        <authorList>
            <consortium name="International Silkworm Genome Consortium"/>
        </authorList>
    </citation>
    <scope>NUCLEOTIDE SEQUENCE [LARGE SCALE GENOMIC DNA]</scope>
    <source>
        <strain evidence="4">p50T</strain>
    </source>
</reference>
<evidence type="ECO:0000313" key="4">
    <source>
        <dbReference type="Proteomes" id="UP000005204"/>
    </source>
</evidence>
<sequence length="1002" mass="111134">MSTGYDERSSHIEKDDVGECLTLENEEKSIENNLETKNSCADCFEAYPGTCSTTDNQIIYSYNDSPNENLVQGESSKCRTNSYENCTASDTNCDSGLDTMDSAFPISDSETDVTPLVNLSSDGSPNSLNKSNVVTDSNSSSPAPSEENVSKETIKYNYETNETNACNKTKDITTNSSTQSLQTLLNNTDIGNISHSLTVSTVSLNGHDSIDRIVNASLLSRSCDNLTKYNDDDSKTNARDEDLINADRILSEFSNQKTKVTAVQKIPETGTNTHPRIPKEILNQDVGSIVKNVQGIFSSVSGSLKYAYGYRTTPKPVKSVKPIPNGKIMSEIFEDEVESIDVKSTVNPTKSVDVKSDDTSDLGTLRTKMEILERVLVEQRDENALLKDRLKQQSDETNRKDNAFKELEVKMDLLSKRLEQADREKDAAVMRYASVECAHIEAKRAAEKAAKSEKCALNEVELLNNKLRSAAAEKSRICQLYDDKCHEVQKNEREVSKLREDLRELEGRLKWTQSKLRMEMDAYRESSERAEKLSAQVSELEAAKGAAAAQATDSIRAKHLETELKESQAALILCRHEKDELEKRLSTMTTQLDICSREREAAIDSLARTSAEVTVLRESKLRLEEEAAELAALRAQAALADVLSAQLQRETVRADEAEHALSAERARAETCGRREAAALEHAAALTQQHVAERAAAHKHRATAQALELDNATLRDQVAGLRAECEGLQRALDEEIERRNKENRVLARKVAELTEEVAETNKKLEWEKGENGVLKKKHSSAIKEMNRELQRALKRCEQLEAKVNADAPSTRTGSVSSLTSGESAPQEESLQNGHADNVPDVQIRNPSLFSKFMVKVREPDRQALVERVVSLQRALARRSERVDFLEEHARQLTAELGAKSRLLRALLNQLPAGAVASSRRDDNKPARRLTKKEIARLGGGAMAAVWGGDPGGMTLDLSLEMNRRLQAVLEDTLLKNITLKENMDTLGAEISRLKEQSKTGEPK</sequence>
<dbReference type="PANTHER" id="PTHR18911:SF5">
    <property type="entry name" value="COILED-COIL DOMAIN-CONTAINING PROTEIN 186"/>
    <property type="match status" value="1"/>
</dbReference>
<dbReference type="InterPro" id="IPR038830">
    <property type="entry name" value="CCDC186"/>
</dbReference>
<feature type="region of interest" description="Disordered" evidence="2">
    <location>
        <begin position="802"/>
        <end position="840"/>
    </location>
</feature>
<dbReference type="GO" id="GO:0031267">
    <property type="term" value="F:small GTPase binding"/>
    <property type="evidence" value="ECO:0007669"/>
    <property type="project" value="TreeGrafter"/>
</dbReference>
<feature type="compositionally biased region" description="Polar residues" evidence="2">
    <location>
        <begin position="806"/>
        <end position="833"/>
    </location>
</feature>
<evidence type="ECO:0000256" key="1">
    <source>
        <dbReference type="SAM" id="Coils"/>
    </source>
</evidence>
<feature type="compositionally biased region" description="Polar residues" evidence="2">
    <location>
        <begin position="117"/>
        <end position="136"/>
    </location>
</feature>
<accession>A0A8R2DKD7</accession>
<proteinExistence type="predicted"/>
<evidence type="ECO:0000256" key="2">
    <source>
        <dbReference type="SAM" id="MobiDB-lite"/>
    </source>
</evidence>
<evidence type="ECO:0008006" key="5">
    <source>
        <dbReference type="Google" id="ProtNLM"/>
    </source>
</evidence>
<feature type="coiled-coil region" evidence="1">
    <location>
        <begin position="362"/>
        <end position="636"/>
    </location>
</feature>
<feature type="region of interest" description="Disordered" evidence="2">
    <location>
        <begin position="114"/>
        <end position="150"/>
    </location>
</feature>